<sequence length="87" mass="10472">MTTWDQLLERARRREFRHIIAHHPDRLMRQPRDLEELLQVSDEHQVVLHGEANRRNLSNPDNRFILRIEVAHACRSSDDTSRRLSPR</sequence>
<evidence type="ECO:0000313" key="2">
    <source>
        <dbReference type="Proteomes" id="UP001348369"/>
    </source>
</evidence>
<protein>
    <submittedName>
        <fullName evidence="1">Recombinase family protein</fullName>
    </submittedName>
</protein>
<dbReference type="EMBL" id="CP109109">
    <property type="protein sequence ID" value="WSB95796.1"/>
    <property type="molecule type" value="Genomic_DNA"/>
</dbReference>
<dbReference type="Proteomes" id="UP001348369">
    <property type="component" value="Chromosome"/>
</dbReference>
<keyword evidence="2" id="KW-1185">Reference proteome</keyword>
<reference evidence="1" key="1">
    <citation type="submission" date="2022-10" db="EMBL/GenBank/DDBJ databases">
        <title>The complete genomes of actinobacterial strains from the NBC collection.</title>
        <authorList>
            <person name="Joergensen T.S."/>
            <person name="Alvarez Arevalo M."/>
            <person name="Sterndorff E.B."/>
            <person name="Faurdal D."/>
            <person name="Vuksanovic O."/>
            <person name="Mourched A.-S."/>
            <person name="Charusanti P."/>
            <person name="Shaw S."/>
            <person name="Blin K."/>
            <person name="Weber T."/>
        </authorList>
    </citation>
    <scope>NUCLEOTIDE SEQUENCE</scope>
    <source>
        <strain evidence="1">NBC 01771</strain>
    </source>
</reference>
<name>A0ACD4ZDB8_9ACTN</name>
<organism evidence="1 2">
    <name type="scientific">Streptomyces scopuliridis</name>
    <dbReference type="NCBI Taxonomy" id="452529"/>
    <lineage>
        <taxon>Bacteria</taxon>
        <taxon>Bacillati</taxon>
        <taxon>Actinomycetota</taxon>
        <taxon>Actinomycetes</taxon>
        <taxon>Kitasatosporales</taxon>
        <taxon>Streptomycetaceae</taxon>
        <taxon>Streptomyces</taxon>
    </lineage>
</organism>
<gene>
    <name evidence="1" type="ORF">OG835_01330</name>
</gene>
<accession>A0ACD4ZDB8</accession>
<proteinExistence type="predicted"/>
<evidence type="ECO:0000313" key="1">
    <source>
        <dbReference type="EMBL" id="WSB95796.1"/>
    </source>
</evidence>